<reference evidence="2" key="3">
    <citation type="submission" date="2023-05" db="EMBL/GenBank/DDBJ databases">
        <authorList>
            <person name="Smith C.H."/>
        </authorList>
    </citation>
    <scope>NUCLEOTIDE SEQUENCE</scope>
    <source>
        <strain evidence="2">CHS0354</strain>
        <tissue evidence="2">Mantle</tissue>
    </source>
</reference>
<dbReference type="Proteomes" id="UP001195483">
    <property type="component" value="Unassembled WGS sequence"/>
</dbReference>
<reference evidence="2" key="1">
    <citation type="journal article" date="2021" name="Genome Biol. Evol.">
        <title>A High-Quality Reference Genome for a Parasitic Bivalve with Doubly Uniparental Inheritance (Bivalvia: Unionida).</title>
        <authorList>
            <person name="Smith C.H."/>
        </authorList>
    </citation>
    <scope>NUCLEOTIDE SEQUENCE</scope>
    <source>
        <strain evidence="2">CHS0354</strain>
    </source>
</reference>
<evidence type="ECO:0000313" key="2">
    <source>
        <dbReference type="EMBL" id="KAK3579779.1"/>
    </source>
</evidence>
<proteinExistence type="predicted"/>
<gene>
    <name evidence="2" type="ORF">CHS0354_018215</name>
</gene>
<keyword evidence="3" id="KW-1185">Reference proteome</keyword>
<sequence>MTRIVTQSLTGVESKENRGAEAEDIVVKGRDWPFGVYMESCYRDPSDIESSGPRRETNIYMHSCDRHDTTSYLMIQHMVTNNKALKVINTSLQKQTESIRDLTKNVQKLKVRITYSNQTRKLSQTRSQDRKGGQQNKIV</sequence>
<name>A0AAE0VJ57_9BIVA</name>
<evidence type="ECO:0000256" key="1">
    <source>
        <dbReference type="SAM" id="MobiDB-lite"/>
    </source>
</evidence>
<organism evidence="2 3">
    <name type="scientific">Potamilus streckersoni</name>
    <dbReference type="NCBI Taxonomy" id="2493646"/>
    <lineage>
        <taxon>Eukaryota</taxon>
        <taxon>Metazoa</taxon>
        <taxon>Spiralia</taxon>
        <taxon>Lophotrochozoa</taxon>
        <taxon>Mollusca</taxon>
        <taxon>Bivalvia</taxon>
        <taxon>Autobranchia</taxon>
        <taxon>Heteroconchia</taxon>
        <taxon>Palaeoheterodonta</taxon>
        <taxon>Unionida</taxon>
        <taxon>Unionoidea</taxon>
        <taxon>Unionidae</taxon>
        <taxon>Ambleminae</taxon>
        <taxon>Lampsilini</taxon>
        <taxon>Potamilus</taxon>
    </lineage>
</organism>
<dbReference type="AlphaFoldDB" id="A0AAE0VJ57"/>
<reference evidence="2" key="2">
    <citation type="journal article" date="2021" name="Genome Biol. Evol.">
        <title>Developing a high-quality reference genome for a parasitic bivalve with doubly uniparental inheritance (Bivalvia: Unionida).</title>
        <authorList>
            <person name="Smith C.H."/>
        </authorList>
    </citation>
    <scope>NUCLEOTIDE SEQUENCE</scope>
    <source>
        <strain evidence="2">CHS0354</strain>
        <tissue evidence="2">Mantle</tissue>
    </source>
</reference>
<feature type="region of interest" description="Disordered" evidence="1">
    <location>
        <begin position="119"/>
        <end position="139"/>
    </location>
</feature>
<comment type="caution">
    <text evidence="2">The sequence shown here is derived from an EMBL/GenBank/DDBJ whole genome shotgun (WGS) entry which is preliminary data.</text>
</comment>
<dbReference type="EMBL" id="JAEAOA010001128">
    <property type="protein sequence ID" value="KAK3579779.1"/>
    <property type="molecule type" value="Genomic_DNA"/>
</dbReference>
<accession>A0AAE0VJ57</accession>
<evidence type="ECO:0000313" key="3">
    <source>
        <dbReference type="Proteomes" id="UP001195483"/>
    </source>
</evidence>
<protein>
    <submittedName>
        <fullName evidence="2">Uncharacterized protein</fullName>
    </submittedName>
</protein>